<accession>A0AAW7JVT9</accession>
<sequence>MKNILMRLANTIVANLDNTVDDSLIDGKTGVALFLYEYGSYSGCSVYSDIASELMSDVMKNIKLYRSPETMDMLGSISLGTAMLSEYRHSDPSEMGMSDNTVLRFPEAFARNCRQGGLRLYQPGMYLYHRMNCEEFKPEASLYSMLITGTSALLDKMMKGQDKRLDTGVTLSIIYTFSMMRSDLSDYDRDIENIINKCFDILSGNFGKRHYLEKDIVILRHIANLFQENLCYSKDLLSKPDIQPVIFNMEMAYKDSWEMFLYGMDVFDYIDNDVIDVFIKNVCFDMFYDIDNANSRLAGLGLCLLRNGKN</sequence>
<evidence type="ECO:0000313" key="1">
    <source>
        <dbReference type="EMBL" id="MDN0023329.1"/>
    </source>
</evidence>
<dbReference type="EMBL" id="JAUEIE010000010">
    <property type="protein sequence ID" value="MDN0023329.1"/>
    <property type="molecule type" value="Genomic_DNA"/>
</dbReference>
<dbReference type="Gene3D" id="1.50.10.20">
    <property type="match status" value="1"/>
</dbReference>
<dbReference type="EMBL" id="JAUEIF010000010">
    <property type="protein sequence ID" value="MDN0025970.1"/>
    <property type="molecule type" value="Genomic_DNA"/>
</dbReference>
<organism evidence="2 4">
    <name type="scientific">Leyella lascolaii</name>
    <dbReference type="NCBI Taxonomy" id="1776379"/>
    <lineage>
        <taxon>Bacteria</taxon>
        <taxon>Pseudomonadati</taxon>
        <taxon>Bacteroidota</taxon>
        <taxon>Bacteroidia</taxon>
        <taxon>Bacteroidales</taxon>
        <taxon>Prevotellaceae</taxon>
        <taxon>Leyella</taxon>
    </lineage>
</organism>
<gene>
    <name evidence="1" type="ORF">QVN81_09890</name>
    <name evidence="2" type="ORF">QVN84_10635</name>
</gene>
<proteinExistence type="predicted"/>
<keyword evidence="3" id="KW-1185">Reference proteome</keyword>
<dbReference type="RefSeq" id="WP_164071617.1">
    <property type="nucleotide sequence ID" value="NZ_JAUEIE010000010.1"/>
</dbReference>
<reference evidence="2" key="1">
    <citation type="submission" date="2023-06" db="EMBL/GenBank/DDBJ databases">
        <authorList>
            <person name="Zeman M."/>
            <person name="Kubasova T."/>
            <person name="Jahodarova E."/>
            <person name="Nykrynova M."/>
            <person name="Rychlik I."/>
        </authorList>
    </citation>
    <scope>NUCLEOTIDE SEQUENCE</scope>
    <source>
        <strain evidence="2">ET15</strain>
        <strain evidence="1">ET37</strain>
    </source>
</reference>
<evidence type="ECO:0000313" key="3">
    <source>
        <dbReference type="Proteomes" id="UP001167831"/>
    </source>
</evidence>
<evidence type="ECO:0000313" key="4">
    <source>
        <dbReference type="Proteomes" id="UP001168478"/>
    </source>
</evidence>
<protein>
    <submittedName>
        <fullName evidence="2">Uncharacterized protein</fullName>
    </submittedName>
</protein>
<reference evidence="2" key="2">
    <citation type="submission" date="2023-08" db="EMBL/GenBank/DDBJ databases">
        <title>Identification and characterization of horizontal gene transfer across gut microbiota members of farm animals based on homology search.</title>
        <authorList>
            <person name="Schwarzerova J."/>
            <person name="Nykrynova M."/>
            <person name="Jureckova K."/>
            <person name="Cejkova D."/>
            <person name="Rychlik I."/>
        </authorList>
    </citation>
    <scope>NUCLEOTIDE SEQUENCE</scope>
    <source>
        <strain evidence="2">ET15</strain>
        <strain evidence="1">ET37</strain>
    </source>
</reference>
<dbReference type="Proteomes" id="UP001168478">
    <property type="component" value="Unassembled WGS sequence"/>
</dbReference>
<name>A0AAW7JVT9_9BACT</name>
<evidence type="ECO:0000313" key="2">
    <source>
        <dbReference type="EMBL" id="MDN0025970.1"/>
    </source>
</evidence>
<dbReference type="Proteomes" id="UP001167831">
    <property type="component" value="Unassembled WGS sequence"/>
</dbReference>
<dbReference type="SUPFAM" id="SSF158745">
    <property type="entry name" value="LanC-like"/>
    <property type="match status" value="1"/>
</dbReference>
<comment type="caution">
    <text evidence="2">The sequence shown here is derived from an EMBL/GenBank/DDBJ whole genome shotgun (WGS) entry which is preliminary data.</text>
</comment>
<dbReference type="AlphaFoldDB" id="A0AAW7JVT9"/>